<sequence>MTLKDPISSSFKKRIGFLTLIGVLSLSVSGLSQETQARRHERAKRAQTAHDHRHHTGAKIVVGSAAGGAVAGALLGGGKGALIGGAVGAGGGAVANKVREKKGIEKRERQER</sequence>
<dbReference type="EMBL" id="CP121195">
    <property type="protein sequence ID" value="XBH13872.1"/>
    <property type="molecule type" value="Genomic_DNA"/>
</dbReference>
<dbReference type="EMBL" id="CP121194">
    <property type="protein sequence ID" value="XBH10443.1"/>
    <property type="molecule type" value="Genomic_DNA"/>
</dbReference>
<evidence type="ECO:0000256" key="1">
    <source>
        <dbReference type="SAM" id="MobiDB-lite"/>
    </source>
</evidence>
<evidence type="ECO:0000313" key="2">
    <source>
        <dbReference type="EMBL" id="XBH10443.1"/>
    </source>
</evidence>
<accession>A0AAU7CZL2</accession>
<feature type="region of interest" description="Disordered" evidence="1">
    <location>
        <begin position="32"/>
        <end position="55"/>
    </location>
</feature>
<organism evidence="2">
    <name type="scientific">Edaphobacter paludis</name>
    <dbReference type="NCBI Taxonomy" id="3035702"/>
    <lineage>
        <taxon>Bacteria</taxon>
        <taxon>Pseudomonadati</taxon>
        <taxon>Acidobacteriota</taxon>
        <taxon>Terriglobia</taxon>
        <taxon>Terriglobales</taxon>
        <taxon>Acidobacteriaceae</taxon>
        <taxon>Edaphobacter</taxon>
    </lineage>
</organism>
<evidence type="ECO:0000313" key="3">
    <source>
        <dbReference type="EMBL" id="XBH13872.1"/>
    </source>
</evidence>
<proteinExistence type="predicted"/>
<dbReference type="AlphaFoldDB" id="A0AAU7CZL2"/>
<gene>
    <name evidence="2" type="ORF">P4G45_01600</name>
    <name evidence="3" type="ORF">P8936_01570</name>
</gene>
<feature type="compositionally biased region" description="Basic residues" evidence="1">
    <location>
        <begin position="39"/>
        <end position="55"/>
    </location>
</feature>
<reference evidence="2" key="1">
    <citation type="submission" date="2023-03" db="EMBL/GenBank/DDBJ databases">
        <title>Edaphobacter sp.</title>
        <authorList>
            <person name="Huber K.J."/>
            <person name="Papendorf J."/>
            <person name="Pilke C."/>
            <person name="Bunk B."/>
            <person name="Sproeer C."/>
            <person name="Pester M."/>
        </authorList>
    </citation>
    <scope>NUCLEOTIDE SEQUENCE</scope>
    <source>
        <strain evidence="2">DSM 109919</strain>
        <strain evidence="3">DSM 109920</strain>
    </source>
</reference>
<protein>
    <recommendedName>
        <fullName evidence="4">Glycine zipper domain-containing protein</fullName>
    </recommendedName>
</protein>
<accession>A0AAU7D9A5</accession>
<dbReference type="RefSeq" id="WP_348267950.1">
    <property type="nucleotide sequence ID" value="NZ_CP121194.1"/>
</dbReference>
<evidence type="ECO:0008006" key="4">
    <source>
        <dbReference type="Google" id="ProtNLM"/>
    </source>
</evidence>
<dbReference type="KEGG" id="epl:P4G45_01600"/>
<name>A0AAU7CZL2_9BACT</name>